<evidence type="ECO:0000256" key="1">
    <source>
        <dbReference type="SAM" id="MobiDB-lite"/>
    </source>
</evidence>
<accession>B9BHV4</accession>
<dbReference type="AlphaFoldDB" id="B9BHV4"/>
<sequence>MHARTLRMPASGPGVNPDSDFNLNWSESAEIVQQFSA</sequence>
<protein>
    <submittedName>
        <fullName evidence="2">Uncharacterized protein</fullName>
    </submittedName>
</protein>
<dbReference type="Proteomes" id="UP000004535">
    <property type="component" value="Unassembled WGS sequence"/>
</dbReference>
<organism evidence="2 3">
    <name type="scientific">Burkholderia multivorans CGD2</name>
    <dbReference type="NCBI Taxonomy" id="513052"/>
    <lineage>
        <taxon>Bacteria</taxon>
        <taxon>Pseudomonadati</taxon>
        <taxon>Pseudomonadota</taxon>
        <taxon>Betaproteobacteria</taxon>
        <taxon>Burkholderiales</taxon>
        <taxon>Burkholderiaceae</taxon>
        <taxon>Burkholderia</taxon>
        <taxon>Burkholderia cepacia complex</taxon>
    </lineage>
</organism>
<gene>
    <name evidence="2" type="ORF">BURMUCGD2_4659</name>
</gene>
<dbReference type="EMBL" id="ACFC01000001">
    <property type="protein sequence ID" value="EEE09287.1"/>
    <property type="molecule type" value="Genomic_DNA"/>
</dbReference>
<proteinExistence type="predicted"/>
<comment type="caution">
    <text evidence="2">The sequence shown here is derived from an EMBL/GenBank/DDBJ whole genome shotgun (WGS) entry which is preliminary data.</text>
</comment>
<evidence type="ECO:0000313" key="3">
    <source>
        <dbReference type="Proteomes" id="UP000004535"/>
    </source>
</evidence>
<reference evidence="2 3" key="1">
    <citation type="journal article" date="2012" name="J. Bacteriol.">
        <title>Draft Genome Sequence Determination for Cystic Fibrosis and Chronic Granulomatous Disease Burkholderia multivorans Isolates.</title>
        <authorList>
            <person name="Varga J.J."/>
            <person name="Losada L."/>
            <person name="Zelazny A.M."/>
            <person name="Brinkac L."/>
            <person name="Harkins D."/>
            <person name="Radune D."/>
            <person name="Hostetler J."/>
            <person name="Sampaio E.P."/>
            <person name="Ronning C.M."/>
            <person name="Nierman W.C."/>
            <person name="Greenberg D.E."/>
            <person name="Holland S.M."/>
            <person name="Goldberg J.B."/>
        </authorList>
    </citation>
    <scope>NUCLEOTIDE SEQUENCE [LARGE SCALE GENOMIC DNA]</scope>
    <source>
        <strain evidence="2 3">CGD2</strain>
    </source>
</reference>
<name>B9BHV4_9BURK</name>
<feature type="region of interest" description="Disordered" evidence="1">
    <location>
        <begin position="1"/>
        <end position="22"/>
    </location>
</feature>
<evidence type="ECO:0000313" key="2">
    <source>
        <dbReference type="EMBL" id="EEE09287.1"/>
    </source>
</evidence>